<comment type="similarity">
    <text evidence="2">Belongs to the bacterial solute-binding protein SsuA/TauA family.</text>
</comment>
<evidence type="ECO:0000313" key="6">
    <source>
        <dbReference type="EMBL" id="MBB5072167.1"/>
    </source>
</evidence>
<dbReference type="InterPro" id="IPR015168">
    <property type="entry name" value="SsuA/THI5"/>
</dbReference>
<feature type="domain" description="Solute-binding protein family 3/N-terminal" evidence="5">
    <location>
        <begin position="58"/>
        <end position="282"/>
    </location>
</feature>
<accession>A0A840NVK2</accession>
<keyword evidence="7" id="KW-1185">Reference proteome</keyword>
<keyword evidence="4" id="KW-0472">Membrane</keyword>
<evidence type="ECO:0000256" key="2">
    <source>
        <dbReference type="ARBA" id="ARBA00010742"/>
    </source>
</evidence>
<sequence>MPSRPTGSASRGRRRATRALLSIAAIGITTFTLSGCGLLSGSDGASGDSSGGKLEKDTVVVGSLPALSQAPIAVAQAKGYFADEGLTVKVQPVSDGPAALTSLISGQNDVSLGSYTAPIKAQATGAADLKIISEMMISVPNTMNIMVLPGSKIKKPEDLAGAKIAYSAPGAITDIGTKAALQDRGINVSDDQFVRFGFPDMLPALQNGQIDAAVMTEPFITQAAKNAGAVSIMDAFSGGTADFPVAGAMTTAKFAEENPETLKAFQRAVQRAQVAGQNRAEVTPLLPQFAKITPELAPIVELGKIPTSMDASRLQRVADLMQRFGQIDKKVDVSTMLVQPPPLEQNSTGGA</sequence>
<dbReference type="GO" id="GO:0042597">
    <property type="term" value="C:periplasmic space"/>
    <property type="evidence" value="ECO:0007669"/>
    <property type="project" value="UniProtKB-SubCell"/>
</dbReference>
<comment type="caution">
    <text evidence="6">The sequence shown here is derived from an EMBL/GenBank/DDBJ whole genome shotgun (WGS) entry which is preliminary data.</text>
</comment>
<dbReference type="EMBL" id="JACHIV010000001">
    <property type="protein sequence ID" value="MBB5072167.1"/>
    <property type="molecule type" value="Genomic_DNA"/>
</dbReference>
<keyword evidence="3" id="KW-0732">Signal</keyword>
<dbReference type="SUPFAM" id="SSF53850">
    <property type="entry name" value="Periplasmic binding protein-like II"/>
    <property type="match status" value="1"/>
</dbReference>
<evidence type="ECO:0000256" key="3">
    <source>
        <dbReference type="ARBA" id="ARBA00022729"/>
    </source>
</evidence>
<dbReference type="RefSeq" id="WP_184483318.1">
    <property type="nucleotide sequence ID" value="NZ_JACHIV010000001.1"/>
</dbReference>
<dbReference type="Gene3D" id="3.40.190.10">
    <property type="entry name" value="Periplasmic binding protein-like II"/>
    <property type="match status" value="2"/>
</dbReference>
<dbReference type="Pfam" id="PF09084">
    <property type="entry name" value="NMT1"/>
    <property type="match status" value="1"/>
</dbReference>
<reference evidence="6 7" key="1">
    <citation type="submission" date="2020-08" db="EMBL/GenBank/DDBJ databases">
        <title>Sequencing the genomes of 1000 actinobacteria strains.</title>
        <authorList>
            <person name="Klenk H.-P."/>
        </authorList>
    </citation>
    <scope>NUCLEOTIDE SEQUENCE [LARGE SCALE GENOMIC DNA]</scope>
    <source>
        <strain evidence="6 7">DSM 45582</strain>
    </source>
</reference>
<keyword evidence="4" id="KW-0812">Transmembrane</keyword>
<dbReference type="InterPro" id="IPR001638">
    <property type="entry name" value="Solute-binding_3/MltF_N"/>
</dbReference>
<dbReference type="PANTHER" id="PTHR30024">
    <property type="entry name" value="ALIPHATIC SULFONATES-BINDING PROTEIN-RELATED"/>
    <property type="match status" value="1"/>
</dbReference>
<evidence type="ECO:0000259" key="5">
    <source>
        <dbReference type="SMART" id="SM00062"/>
    </source>
</evidence>
<gene>
    <name evidence="6" type="ORF">BJ969_005255</name>
</gene>
<evidence type="ECO:0000256" key="1">
    <source>
        <dbReference type="ARBA" id="ARBA00004418"/>
    </source>
</evidence>
<evidence type="ECO:0000256" key="4">
    <source>
        <dbReference type="SAM" id="Phobius"/>
    </source>
</evidence>
<dbReference type="Proteomes" id="UP000580474">
    <property type="component" value="Unassembled WGS sequence"/>
</dbReference>
<feature type="transmembrane region" description="Helical" evidence="4">
    <location>
        <begin position="20"/>
        <end position="40"/>
    </location>
</feature>
<dbReference type="PANTHER" id="PTHR30024:SF47">
    <property type="entry name" value="TAURINE-BINDING PERIPLASMIC PROTEIN"/>
    <property type="match status" value="1"/>
</dbReference>
<protein>
    <submittedName>
        <fullName evidence="6">NitT/TauT family transport system substrate-binding protein</fullName>
    </submittedName>
</protein>
<evidence type="ECO:0000313" key="7">
    <source>
        <dbReference type="Proteomes" id="UP000580474"/>
    </source>
</evidence>
<dbReference type="AlphaFoldDB" id="A0A840NVK2"/>
<comment type="subcellular location">
    <subcellularLocation>
        <location evidence="1">Periplasm</location>
    </subcellularLocation>
</comment>
<dbReference type="SMART" id="SM00062">
    <property type="entry name" value="PBPb"/>
    <property type="match status" value="1"/>
</dbReference>
<keyword evidence="4" id="KW-1133">Transmembrane helix</keyword>
<organism evidence="6 7">
    <name type="scientific">Saccharopolyspora gloriosae</name>
    <dbReference type="NCBI Taxonomy" id="455344"/>
    <lineage>
        <taxon>Bacteria</taxon>
        <taxon>Bacillati</taxon>
        <taxon>Actinomycetota</taxon>
        <taxon>Actinomycetes</taxon>
        <taxon>Pseudonocardiales</taxon>
        <taxon>Pseudonocardiaceae</taxon>
        <taxon>Saccharopolyspora</taxon>
    </lineage>
</organism>
<name>A0A840NVK2_9PSEU</name>
<proteinExistence type="inferred from homology"/>